<sequence length="223" mass="25079">MSKSVRFSCLIIFAGGRAIRLPPQSGSSGFQRFMSSEKVIMNRIPRGCLLDEQSWEFVCLGLDLKLGFNQDELFGMAEDPDGDPVFKKENLNMDEIHRTGPVGYTSTPRVYMNSNEVEFGWMSRNLTFTELEGMAFLGLRMGKELMTIIVTFQNRIPIKNFVRIKFVVDNSGVSLLLLLTIWRTLLMNTNTPVLLYAVRALVPVGLPLMSRTLSAPQLSSNSD</sequence>
<accession>A0ACB9LU16</accession>
<evidence type="ECO:0000313" key="2">
    <source>
        <dbReference type="Proteomes" id="UP000828941"/>
    </source>
</evidence>
<comment type="caution">
    <text evidence="1">The sequence shown here is derived from an EMBL/GenBank/DDBJ whole genome shotgun (WGS) entry which is preliminary data.</text>
</comment>
<reference evidence="1 2" key="1">
    <citation type="journal article" date="2022" name="DNA Res.">
        <title>Chromosomal-level genome assembly of the orchid tree Bauhinia variegata (Leguminosae; Cercidoideae) supports the allotetraploid origin hypothesis of Bauhinia.</title>
        <authorList>
            <person name="Zhong Y."/>
            <person name="Chen Y."/>
            <person name="Zheng D."/>
            <person name="Pang J."/>
            <person name="Liu Y."/>
            <person name="Luo S."/>
            <person name="Meng S."/>
            <person name="Qian L."/>
            <person name="Wei D."/>
            <person name="Dai S."/>
            <person name="Zhou R."/>
        </authorList>
    </citation>
    <scope>NUCLEOTIDE SEQUENCE [LARGE SCALE GENOMIC DNA]</scope>
    <source>
        <strain evidence="1">BV-YZ2020</strain>
    </source>
</reference>
<evidence type="ECO:0000313" key="1">
    <source>
        <dbReference type="EMBL" id="KAI4314935.1"/>
    </source>
</evidence>
<proteinExistence type="predicted"/>
<organism evidence="1 2">
    <name type="scientific">Bauhinia variegata</name>
    <name type="common">Purple orchid tree</name>
    <name type="synonym">Phanera variegata</name>
    <dbReference type="NCBI Taxonomy" id="167791"/>
    <lineage>
        <taxon>Eukaryota</taxon>
        <taxon>Viridiplantae</taxon>
        <taxon>Streptophyta</taxon>
        <taxon>Embryophyta</taxon>
        <taxon>Tracheophyta</taxon>
        <taxon>Spermatophyta</taxon>
        <taxon>Magnoliopsida</taxon>
        <taxon>eudicotyledons</taxon>
        <taxon>Gunneridae</taxon>
        <taxon>Pentapetalae</taxon>
        <taxon>rosids</taxon>
        <taxon>fabids</taxon>
        <taxon>Fabales</taxon>
        <taxon>Fabaceae</taxon>
        <taxon>Cercidoideae</taxon>
        <taxon>Cercideae</taxon>
        <taxon>Bauhiniinae</taxon>
        <taxon>Bauhinia</taxon>
    </lineage>
</organism>
<protein>
    <submittedName>
        <fullName evidence="1">Uncharacterized protein</fullName>
    </submittedName>
</protein>
<gene>
    <name evidence="1" type="ORF">L6164_027794</name>
</gene>
<keyword evidence="2" id="KW-1185">Reference proteome</keyword>
<name>A0ACB9LU16_BAUVA</name>
<dbReference type="Proteomes" id="UP000828941">
    <property type="component" value="Chromosome 11"/>
</dbReference>
<dbReference type="EMBL" id="CM039436">
    <property type="protein sequence ID" value="KAI4314935.1"/>
    <property type="molecule type" value="Genomic_DNA"/>
</dbReference>